<keyword evidence="2" id="KW-1133">Transmembrane helix</keyword>
<keyword evidence="4" id="KW-1185">Reference proteome</keyword>
<dbReference type="RefSeq" id="XP_018392053.1">
    <property type="nucleotide sequence ID" value="XM_018523275.1"/>
</dbReference>
<dbReference type="OMA" id="MNWAFVI"/>
<feature type="transmembrane region" description="Helical" evidence="2">
    <location>
        <begin position="7"/>
        <end position="29"/>
    </location>
</feature>
<dbReference type="GO" id="GO:0005886">
    <property type="term" value="C:plasma membrane"/>
    <property type="evidence" value="ECO:0007669"/>
    <property type="project" value="InterPro"/>
</dbReference>
<evidence type="ECO:0000313" key="4">
    <source>
        <dbReference type="Proteomes" id="UP000077248"/>
    </source>
</evidence>
<dbReference type="KEGG" id="aalt:CC77DRAFT_1004557"/>
<evidence type="ECO:0000313" key="3">
    <source>
        <dbReference type="EMBL" id="OAG26632.1"/>
    </source>
</evidence>
<dbReference type="EMBL" id="KV441469">
    <property type="protein sequence ID" value="OAG26632.1"/>
    <property type="molecule type" value="Genomic_DNA"/>
</dbReference>
<dbReference type="Proteomes" id="UP000077248">
    <property type="component" value="Unassembled WGS sequence"/>
</dbReference>
<dbReference type="AlphaFoldDB" id="A0A177E5Y2"/>
<organism evidence="3 4">
    <name type="scientific">Alternaria alternata</name>
    <name type="common">Alternaria rot fungus</name>
    <name type="synonym">Torula alternata</name>
    <dbReference type="NCBI Taxonomy" id="5599"/>
    <lineage>
        <taxon>Eukaryota</taxon>
        <taxon>Fungi</taxon>
        <taxon>Dikarya</taxon>
        <taxon>Ascomycota</taxon>
        <taxon>Pezizomycotina</taxon>
        <taxon>Dothideomycetes</taxon>
        <taxon>Pleosporomycetidae</taxon>
        <taxon>Pleosporales</taxon>
        <taxon>Pleosporineae</taxon>
        <taxon>Pleosporaceae</taxon>
        <taxon>Alternaria</taxon>
        <taxon>Alternaria sect. Alternaria</taxon>
        <taxon>Alternaria alternata complex</taxon>
    </lineage>
</organism>
<evidence type="ECO:0000256" key="1">
    <source>
        <dbReference type="SAM" id="MobiDB-lite"/>
    </source>
</evidence>
<proteinExistence type="predicted"/>
<evidence type="ECO:0000256" key="2">
    <source>
        <dbReference type="SAM" id="Phobius"/>
    </source>
</evidence>
<protein>
    <submittedName>
        <fullName evidence="3">Integral membrane protein</fullName>
    </submittedName>
</protein>
<dbReference type="InterPro" id="IPR009571">
    <property type="entry name" value="SUR7/Rim9-like_fungi"/>
</dbReference>
<reference evidence="3 4" key="1">
    <citation type="submission" date="2016-05" db="EMBL/GenBank/DDBJ databases">
        <title>Comparative analysis of secretome profiles of manganese(II)-oxidizing ascomycete fungi.</title>
        <authorList>
            <consortium name="DOE Joint Genome Institute"/>
            <person name="Zeiner C.A."/>
            <person name="Purvine S.O."/>
            <person name="Zink E.M."/>
            <person name="Wu S."/>
            <person name="Pasa-Tolic L."/>
            <person name="Chaput D.L."/>
            <person name="Haridas S."/>
            <person name="Grigoriev I.V."/>
            <person name="Santelli C.M."/>
            <person name="Hansel C.M."/>
        </authorList>
    </citation>
    <scope>NUCLEOTIDE SEQUENCE [LARGE SCALE GENOMIC DNA]</scope>
    <source>
        <strain evidence="3 4">SRC1lrK2f</strain>
    </source>
</reference>
<feature type="transmembrane region" description="Helical" evidence="2">
    <location>
        <begin position="201"/>
        <end position="226"/>
    </location>
</feature>
<feature type="region of interest" description="Disordered" evidence="1">
    <location>
        <begin position="295"/>
        <end position="327"/>
    </location>
</feature>
<feature type="compositionally biased region" description="Polar residues" evidence="1">
    <location>
        <begin position="297"/>
        <end position="310"/>
    </location>
</feature>
<keyword evidence="2" id="KW-0472">Membrane</keyword>
<dbReference type="GO" id="GO:0031505">
    <property type="term" value="P:fungal-type cell wall organization"/>
    <property type="evidence" value="ECO:0007669"/>
    <property type="project" value="TreeGrafter"/>
</dbReference>
<dbReference type="GO" id="GO:0051285">
    <property type="term" value="C:cell cortex of cell tip"/>
    <property type="evidence" value="ECO:0007669"/>
    <property type="project" value="TreeGrafter"/>
</dbReference>
<dbReference type="VEuPathDB" id="FungiDB:CC77DRAFT_1004557"/>
<feature type="transmembrane region" description="Helical" evidence="2">
    <location>
        <begin position="246"/>
        <end position="267"/>
    </location>
</feature>
<dbReference type="InterPro" id="IPR052413">
    <property type="entry name" value="SUR7_domain"/>
</dbReference>
<name>A0A177E5Y2_ALTAL</name>
<dbReference type="PANTHER" id="PTHR28019">
    <property type="entry name" value="CELL MEMBRANE PROTEIN YLR413W-RELATED"/>
    <property type="match status" value="1"/>
</dbReference>
<dbReference type="PANTHER" id="PTHR28019:SF3">
    <property type="entry name" value="INTEGRAL MEMBRANE PROTEIN (AFU_ORTHOLOGUE AFUA_6G07470)"/>
    <property type="match status" value="1"/>
</dbReference>
<sequence length="327" mass="35754">MGKVGRFACILTPMCLTLASLICFVIVMLGQTPWSGNKAPATALGRDLYFFKANTGNITADPDTIADKIPEGITPDAAKEFLAALNGKLSSKELKDFYQVGLFSYCEGDKDAESGEEKITYCSARKFQFHFDPLAIWQMNNTNIQEVLGDKYDSGMNAYKKAAGWMNWAFVITLVLTAVEFVVGFFAIFSRWGSLVTTVISTAQTIFAILAAATATAIYGTITGVFKTVLEPYNIGSSMSSQMLSVLWLAVAFSIGSGFFWLISVCCCSGKSGHKKMVVEKTPYTYERVASPAFGQSGHQMSSWPKSQQDPPKMGQPTAYEPFRSRV</sequence>
<gene>
    <name evidence="3" type="ORF">CC77DRAFT_1004557</name>
</gene>
<feature type="transmembrane region" description="Helical" evidence="2">
    <location>
        <begin position="165"/>
        <end position="189"/>
    </location>
</feature>
<accession>A0A177E5Y2</accession>
<dbReference type="GeneID" id="29108869"/>
<dbReference type="Pfam" id="PF06687">
    <property type="entry name" value="SUR7"/>
    <property type="match status" value="1"/>
</dbReference>
<keyword evidence="2" id="KW-0812">Transmembrane</keyword>